<dbReference type="RefSeq" id="WP_211118533.1">
    <property type="nucleotide sequence ID" value="NZ_CP019943.1"/>
</dbReference>
<gene>
    <name evidence="1" type="ORF">BW244_0029</name>
</gene>
<dbReference type="AlphaFoldDB" id="A0A1U9RRC6"/>
<dbReference type="EMBL" id="CP019943">
    <property type="protein sequence ID" value="AQU89447.1"/>
    <property type="molecule type" value="Genomic_DNA"/>
</dbReference>
<proteinExistence type="predicted"/>
<accession>A0A1U9RRC6</accession>
<protein>
    <submittedName>
        <fullName evidence="1">Uncharacterized protein</fullName>
    </submittedName>
</protein>
<reference evidence="1 2" key="1">
    <citation type="submission" date="2017-02" db="EMBL/GenBank/DDBJ databases">
        <title>Complete Genome of Candidatus Carsonella ruddii strain BC, a Nutritional Endosymbiont of Bactericera cockerelli.</title>
        <authorList>
            <person name="Riley A.B."/>
            <person name="Kim D.H."/>
            <person name="Hansen A.K."/>
        </authorList>
    </citation>
    <scope>NUCLEOTIDE SEQUENCE [LARGE SCALE GENOMIC DNA]</scope>
    <source>
        <strain evidence="1 2">BC</strain>
    </source>
</reference>
<dbReference type="Proteomes" id="UP000189666">
    <property type="component" value="Chromosome"/>
</dbReference>
<evidence type="ECO:0000313" key="2">
    <source>
        <dbReference type="Proteomes" id="UP000189666"/>
    </source>
</evidence>
<evidence type="ECO:0000313" key="1">
    <source>
        <dbReference type="EMBL" id="AQU89447.1"/>
    </source>
</evidence>
<sequence length="141" mass="17267">MKFFLKNKFIYGDSCSGKTYIYKKIKINKFDTDYYLKYKNIILKYEFFFRIIELKLSILINKCKKIFFLGGGLLPKKITSLIYKYNSIINQKKRLILDYYNRPTLKKNIFLKIRFCIRKKFYVKIYNICFKKCLKCNFLII</sequence>
<organism evidence="1 2">
    <name type="scientific">Carsonella ruddii</name>
    <dbReference type="NCBI Taxonomy" id="114186"/>
    <lineage>
        <taxon>Bacteria</taxon>
        <taxon>Pseudomonadati</taxon>
        <taxon>Pseudomonadota</taxon>
        <taxon>Gammaproteobacteria</taxon>
        <taxon>Oceanospirillales</taxon>
        <taxon>Halomonadaceae</taxon>
        <taxon>Zymobacter group</taxon>
        <taxon>Candidatus Carsonella</taxon>
    </lineage>
</organism>
<name>A0A1U9RRC6_CARRU</name>